<evidence type="ECO:0000256" key="1">
    <source>
        <dbReference type="SAM" id="MobiDB-lite"/>
    </source>
</evidence>
<evidence type="ECO:0000313" key="3">
    <source>
        <dbReference type="EMBL" id="PIL32273.1"/>
    </source>
</evidence>
<accession>A0A2G8SEU0</accession>
<evidence type="ECO:0000313" key="4">
    <source>
        <dbReference type="Proteomes" id="UP000230002"/>
    </source>
</evidence>
<feature type="transmembrane region" description="Helical" evidence="2">
    <location>
        <begin position="114"/>
        <end position="136"/>
    </location>
</feature>
<dbReference type="EMBL" id="AYKW01000011">
    <property type="protein sequence ID" value="PIL32273.1"/>
    <property type="molecule type" value="Genomic_DNA"/>
</dbReference>
<feature type="region of interest" description="Disordered" evidence="1">
    <location>
        <begin position="377"/>
        <end position="412"/>
    </location>
</feature>
<dbReference type="Proteomes" id="UP000230002">
    <property type="component" value="Unassembled WGS sequence"/>
</dbReference>
<keyword evidence="4" id="KW-1185">Reference proteome</keyword>
<protein>
    <submittedName>
        <fullName evidence="3">Uncharacterized protein</fullName>
    </submittedName>
</protein>
<gene>
    <name evidence="3" type="ORF">GSI_05518</name>
</gene>
<dbReference type="OrthoDB" id="2748062at2759"/>
<feature type="transmembrane region" description="Helical" evidence="2">
    <location>
        <begin position="69"/>
        <end position="94"/>
    </location>
</feature>
<feature type="transmembrane region" description="Helical" evidence="2">
    <location>
        <begin position="292"/>
        <end position="316"/>
    </location>
</feature>
<organism evidence="3 4">
    <name type="scientific">Ganoderma sinense ZZ0214-1</name>
    <dbReference type="NCBI Taxonomy" id="1077348"/>
    <lineage>
        <taxon>Eukaryota</taxon>
        <taxon>Fungi</taxon>
        <taxon>Dikarya</taxon>
        <taxon>Basidiomycota</taxon>
        <taxon>Agaricomycotina</taxon>
        <taxon>Agaricomycetes</taxon>
        <taxon>Polyporales</taxon>
        <taxon>Polyporaceae</taxon>
        <taxon>Ganoderma</taxon>
    </lineage>
</organism>
<proteinExistence type="predicted"/>
<keyword evidence="2" id="KW-0472">Membrane</keyword>
<sequence>MVADLRPALAFLSAHASGRAVSPPGTPVVPSLDTTFGAITIGTFVGLALCGHSLNQATHYFRKYTKDPLIIKCIIGFLVVLNMFHSIGCMHASYHYGVTNFFKPRKLYYDAWSIQVKFIAQSLILTPISGIMMLIAQGHILLHDDIFTFVHFPDSFVHGTYWGGPQLDVDTYTSSSRWPCPWRQLLVLPLVGRLIPSGSSSSDSGNVALPAAASGEIFMLDTFSQVKHYTWLISAALACALATDVILCVTLLVSLISSGSVVWRKHSVLTIFLVCTVNTVDDHLTKPTTSALTLLSLIFSVIYWNNFVFVAVSMLATKSYVNIVLAVVNSRRIHVQSTSQTAAFGSFGLTAQVHSSHRNALRGGVLPTPRKDVLERQRRIPSAVGDSDGDGNMLGGMDKGRSWGCTPECDSA</sequence>
<dbReference type="STRING" id="1077348.A0A2G8SEU0"/>
<evidence type="ECO:0000256" key="2">
    <source>
        <dbReference type="SAM" id="Phobius"/>
    </source>
</evidence>
<reference evidence="3 4" key="1">
    <citation type="journal article" date="2015" name="Sci. Rep.">
        <title>Chromosome-level genome map provides insights into diverse defense mechanisms in the medicinal fungus Ganoderma sinense.</title>
        <authorList>
            <person name="Zhu Y."/>
            <person name="Xu J."/>
            <person name="Sun C."/>
            <person name="Zhou S."/>
            <person name="Xu H."/>
            <person name="Nelson D.R."/>
            <person name="Qian J."/>
            <person name="Song J."/>
            <person name="Luo H."/>
            <person name="Xiang L."/>
            <person name="Li Y."/>
            <person name="Xu Z."/>
            <person name="Ji A."/>
            <person name="Wang L."/>
            <person name="Lu S."/>
            <person name="Hayward A."/>
            <person name="Sun W."/>
            <person name="Li X."/>
            <person name="Schwartz D.C."/>
            <person name="Wang Y."/>
            <person name="Chen S."/>
        </authorList>
    </citation>
    <scope>NUCLEOTIDE SEQUENCE [LARGE SCALE GENOMIC DNA]</scope>
    <source>
        <strain evidence="3 4">ZZ0214-1</strain>
    </source>
</reference>
<keyword evidence="2" id="KW-1133">Transmembrane helix</keyword>
<feature type="transmembrane region" description="Helical" evidence="2">
    <location>
        <begin position="36"/>
        <end position="57"/>
    </location>
</feature>
<comment type="caution">
    <text evidence="3">The sequence shown here is derived from an EMBL/GenBank/DDBJ whole genome shotgun (WGS) entry which is preliminary data.</text>
</comment>
<feature type="transmembrane region" description="Helical" evidence="2">
    <location>
        <begin position="229"/>
        <end position="256"/>
    </location>
</feature>
<dbReference type="AlphaFoldDB" id="A0A2G8SEU0"/>
<keyword evidence="2" id="KW-0812">Transmembrane</keyword>
<name>A0A2G8SEU0_9APHY</name>